<dbReference type="SMART" id="SM00530">
    <property type="entry name" value="HTH_XRE"/>
    <property type="match status" value="1"/>
</dbReference>
<dbReference type="EMBL" id="FMTM01000001">
    <property type="protein sequence ID" value="SCW40231.1"/>
    <property type="molecule type" value="Genomic_DNA"/>
</dbReference>
<dbReference type="PROSITE" id="PS50943">
    <property type="entry name" value="HTH_CROC1"/>
    <property type="match status" value="1"/>
</dbReference>
<protein>
    <recommendedName>
        <fullName evidence="1">HTH cro/C1-type domain-containing protein</fullName>
    </recommendedName>
</protein>
<dbReference type="GO" id="GO:0003677">
    <property type="term" value="F:DNA binding"/>
    <property type="evidence" value="ECO:0007669"/>
    <property type="project" value="InterPro"/>
</dbReference>
<dbReference type="SUPFAM" id="SSF47413">
    <property type="entry name" value="lambda repressor-like DNA-binding domains"/>
    <property type="match status" value="1"/>
</dbReference>
<reference evidence="2 3" key="1">
    <citation type="submission" date="2016-10" db="EMBL/GenBank/DDBJ databases">
        <authorList>
            <person name="de Groot N.N."/>
        </authorList>
    </citation>
    <scope>NUCLEOTIDE SEQUENCE [LARGE SCALE GENOMIC DNA]</scope>
    <source>
        <strain evidence="2 3">CGMCC 1.3401</strain>
    </source>
</reference>
<name>A0A1G4Q701_9HYPH</name>
<dbReference type="InterPro" id="IPR010982">
    <property type="entry name" value="Lambda_DNA-bd_dom_sf"/>
</dbReference>
<accession>A0A1G4Q701</accession>
<dbReference type="Proteomes" id="UP000199542">
    <property type="component" value="Unassembled WGS sequence"/>
</dbReference>
<evidence type="ECO:0000313" key="3">
    <source>
        <dbReference type="Proteomes" id="UP000199542"/>
    </source>
</evidence>
<evidence type="ECO:0000313" key="2">
    <source>
        <dbReference type="EMBL" id="SCW40231.1"/>
    </source>
</evidence>
<sequence>MRPNHLLEAIADMSALENFAENLRRLCLAKAGSISAAARGMQIGRSQIESYLQARRAPGRASVKKICEYLGVTEEEMYQRPVAVDLDHGRPSAQRILSAARDALEPLLFADPSAGIAPGIYHAYMTIPGAPESLLCAVVVIAKQGSATTFRRLTNRAIKKGEYWSRFTGDHKGIVVERLNCLSFVAANQIGTQEPTLMRLRWLPFSEKLLGGHAMIFTPAGPSFSAVVMVPLSTKINLRTALRVAKVYRTADEAVPRIVRDMITQQRADFISSVTRDLG</sequence>
<proteinExistence type="predicted"/>
<dbReference type="CDD" id="cd00093">
    <property type="entry name" value="HTH_XRE"/>
    <property type="match status" value="1"/>
</dbReference>
<organism evidence="2 3">
    <name type="scientific">Rhizobium mongolense subsp. loessense</name>
    <dbReference type="NCBI Taxonomy" id="158890"/>
    <lineage>
        <taxon>Bacteria</taxon>
        <taxon>Pseudomonadati</taxon>
        <taxon>Pseudomonadota</taxon>
        <taxon>Alphaproteobacteria</taxon>
        <taxon>Hyphomicrobiales</taxon>
        <taxon>Rhizobiaceae</taxon>
        <taxon>Rhizobium/Agrobacterium group</taxon>
        <taxon>Rhizobium</taxon>
    </lineage>
</organism>
<dbReference type="InterPro" id="IPR001387">
    <property type="entry name" value="Cro/C1-type_HTH"/>
</dbReference>
<evidence type="ECO:0000259" key="1">
    <source>
        <dbReference type="PROSITE" id="PS50943"/>
    </source>
</evidence>
<dbReference type="AlphaFoldDB" id="A0A1G4Q701"/>
<gene>
    <name evidence="2" type="ORF">SAMN02927900_01403</name>
</gene>
<dbReference type="Gene3D" id="1.10.260.40">
    <property type="entry name" value="lambda repressor-like DNA-binding domains"/>
    <property type="match status" value="1"/>
</dbReference>
<dbReference type="Pfam" id="PF13560">
    <property type="entry name" value="HTH_31"/>
    <property type="match status" value="1"/>
</dbReference>
<feature type="domain" description="HTH cro/C1-type" evidence="1">
    <location>
        <begin position="23"/>
        <end position="77"/>
    </location>
</feature>